<dbReference type="Gene3D" id="1.10.10.10">
    <property type="entry name" value="Winged helix-like DNA-binding domain superfamily/Winged helix DNA-binding domain"/>
    <property type="match status" value="1"/>
</dbReference>
<dbReference type="Gene3D" id="6.10.140.260">
    <property type="match status" value="1"/>
</dbReference>
<comment type="subcellular location">
    <subcellularLocation>
        <location evidence="6">Cytoplasm</location>
    </subcellularLocation>
    <subcellularLocation>
        <location evidence="6">Endosome</location>
    </subcellularLocation>
</comment>
<dbReference type="InterPro" id="IPR036388">
    <property type="entry name" value="WH-like_DNA-bd_sf"/>
</dbReference>
<dbReference type="GO" id="GO:0032266">
    <property type="term" value="F:phosphatidylinositol-3-phosphate binding"/>
    <property type="evidence" value="ECO:0007669"/>
    <property type="project" value="UniProtKB-UniRule"/>
</dbReference>
<dbReference type="PANTHER" id="PTHR13128">
    <property type="entry name" value="VACUOLAR PROTEIN-SORTING-ASSOCIATED PROTEIN 36"/>
    <property type="match status" value="1"/>
</dbReference>
<dbReference type="SUPFAM" id="SSF46785">
    <property type="entry name" value="Winged helix' DNA-binding domain"/>
    <property type="match status" value="1"/>
</dbReference>
<evidence type="ECO:0000256" key="4">
    <source>
        <dbReference type="ARBA" id="ARBA00022927"/>
    </source>
</evidence>
<evidence type="ECO:0000256" key="2">
    <source>
        <dbReference type="ARBA" id="ARBA00022448"/>
    </source>
</evidence>
<dbReference type="AlphaFoldDB" id="A0AAE1QWP5"/>
<dbReference type="GO" id="GO:0000814">
    <property type="term" value="C:ESCRT II complex"/>
    <property type="evidence" value="ECO:0007669"/>
    <property type="project" value="UniProtKB-UniRule"/>
</dbReference>
<dbReference type="InterPro" id="IPR036390">
    <property type="entry name" value="WH_DNA-bd_sf"/>
</dbReference>
<name>A0AAE1QWP5_9SOLA</name>
<proteinExistence type="inferred from homology"/>
<keyword evidence="2 6" id="KW-0813">Transport</keyword>
<evidence type="ECO:0000256" key="1">
    <source>
        <dbReference type="ARBA" id="ARBA00009697"/>
    </source>
</evidence>
<dbReference type="GO" id="GO:0043130">
    <property type="term" value="F:ubiquitin binding"/>
    <property type="evidence" value="ECO:0007669"/>
    <property type="project" value="UniProtKB-UniRule"/>
</dbReference>
<dbReference type="GO" id="GO:0031902">
    <property type="term" value="C:late endosome membrane"/>
    <property type="evidence" value="ECO:0007669"/>
    <property type="project" value="UniProtKB-UniRule"/>
</dbReference>
<evidence type="ECO:0000313" key="7">
    <source>
        <dbReference type="EMBL" id="KAK4339482.1"/>
    </source>
</evidence>
<dbReference type="FunFam" id="1.10.10.10:FF:000165">
    <property type="entry name" value="Vacuolar protein sorting protein (Vps36)"/>
    <property type="match status" value="1"/>
</dbReference>
<gene>
    <name evidence="7" type="ORF">RND71_040944</name>
</gene>
<accession>A0AAE1QWP5</accession>
<comment type="function">
    <text evidence="6">Component of the ESCRT-II complex (endosomal sorting complex required for transport II), which is required for multivesicular body (MVB) formation and sorting of endosomal cargo proteins into MVBs.</text>
</comment>
<protein>
    <recommendedName>
        <fullName evidence="6">Vacuolar protein-sorting-associated protein 36</fullName>
    </recommendedName>
    <alternativeName>
        <fullName evidence="6">ESCRT-II complex subunit VPS36</fullName>
    </alternativeName>
</protein>
<keyword evidence="8" id="KW-1185">Reference proteome</keyword>
<evidence type="ECO:0000256" key="3">
    <source>
        <dbReference type="ARBA" id="ARBA00022753"/>
    </source>
</evidence>
<evidence type="ECO:0000256" key="6">
    <source>
        <dbReference type="RuleBase" id="RU367095"/>
    </source>
</evidence>
<dbReference type="GO" id="GO:0043328">
    <property type="term" value="P:protein transport to vacuole involved in ubiquitin-dependent protein catabolic process via the multivesicular body sorting pathway"/>
    <property type="evidence" value="ECO:0007669"/>
    <property type="project" value="UniProtKB-UniRule"/>
</dbReference>
<dbReference type="InterPro" id="IPR040608">
    <property type="entry name" value="Snf8/Vps36"/>
</dbReference>
<keyword evidence="4 6" id="KW-0653">Protein transport</keyword>
<sequence length="189" mass="21337">MVMLAEKMRAKLLSGSTSQATGTNDEEIGTREEMQELLLSVGIVSPVTKESAGALYHQQLSRQLADFSKIPLERARGMINLIDIYCLFNQARGTEFISPDDLLRACSLWEKFDVPVMLRKFDSGGSSKAKITVMMRYLLELDLWLLHRMLCEQGSLLVMLQRLWELLQLLPTSTFSQLRAKADSADFSS</sequence>
<dbReference type="InterPro" id="IPR037855">
    <property type="entry name" value="Vps36"/>
</dbReference>
<dbReference type="PANTHER" id="PTHR13128:SF12">
    <property type="entry name" value="VACUOLAR PROTEIN-SORTING-ASSOCIATED PROTEIN 36"/>
    <property type="match status" value="1"/>
</dbReference>
<dbReference type="Pfam" id="PF04157">
    <property type="entry name" value="EAP30"/>
    <property type="match status" value="1"/>
</dbReference>
<evidence type="ECO:0000313" key="8">
    <source>
        <dbReference type="Proteomes" id="UP001291623"/>
    </source>
</evidence>
<comment type="subunit">
    <text evidence="6">Component of the endosomal sorting complex required for transport II (ESCRT-II).</text>
</comment>
<evidence type="ECO:0000256" key="5">
    <source>
        <dbReference type="ARBA" id="ARBA00023054"/>
    </source>
</evidence>
<organism evidence="7 8">
    <name type="scientific">Anisodus tanguticus</name>
    <dbReference type="NCBI Taxonomy" id="243964"/>
    <lineage>
        <taxon>Eukaryota</taxon>
        <taxon>Viridiplantae</taxon>
        <taxon>Streptophyta</taxon>
        <taxon>Embryophyta</taxon>
        <taxon>Tracheophyta</taxon>
        <taxon>Spermatophyta</taxon>
        <taxon>Magnoliopsida</taxon>
        <taxon>eudicotyledons</taxon>
        <taxon>Gunneridae</taxon>
        <taxon>Pentapetalae</taxon>
        <taxon>asterids</taxon>
        <taxon>lamiids</taxon>
        <taxon>Solanales</taxon>
        <taxon>Solanaceae</taxon>
        <taxon>Solanoideae</taxon>
        <taxon>Hyoscyameae</taxon>
        <taxon>Anisodus</taxon>
    </lineage>
</organism>
<comment type="similarity">
    <text evidence="1 6">Belongs to the VPS36 family.</text>
</comment>
<dbReference type="Proteomes" id="UP001291623">
    <property type="component" value="Unassembled WGS sequence"/>
</dbReference>
<dbReference type="EMBL" id="JAVYJV010000023">
    <property type="protein sequence ID" value="KAK4339482.1"/>
    <property type="molecule type" value="Genomic_DNA"/>
</dbReference>
<keyword evidence="5" id="KW-0175">Coiled coil</keyword>
<comment type="caution">
    <text evidence="7">The sequence shown here is derived from an EMBL/GenBank/DDBJ whole genome shotgun (WGS) entry which is preliminary data.</text>
</comment>
<reference evidence="7" key="1">
    <citation type="submission" date="2023-12" db="EMBL/GenBank/DDBJ databases">
        <title>Genome assembly of Anisodus tanguticus.</title>
        <authorList>
            <person name="Wang Y.-J."/>
        </authorList>
    </citation>
    <scope>NUCLEOTIDE SEQUENCE</scope>
    <source>
        <strain evidence="7">KB-2021</strain>
        <tissue evidence="7">Leaf</tissue>
    </source>
</reference>
<keyword evidence="6" id="KW-0963">Cytoplasm</keyword>
<keyword evidence="3 6" id="KW-0967">Endosome</keyword>